<organism evidence="1">
    <name type="scientific">marine sediment metagenome</name>
    <dbReference type="NCBI Taxonomy" id="412755"/>
    <lineage>
        <taxon>unclassified sequences</taxon>
        <taxon>metagenomes</taxon>
        <taxon>ecological metagenomes</taxon>
    </lineage>
</organism>
<proteinExistence type="predicted"/>
<evidence type="ECO:0000313" key="1">
    <source>
        <dbReference type="EMBL" id="GAH00965.1"/>
    </source>
</evidence>
<reference evidence="1" key="1">
    <citation type="journal article" date="2014" name="Front. Microbiol.">
        <title>High frequency of phylogenetically diverse reductive dehalogenase-homologous genes in deep subseafloor sedimentary metagenomes.</title>
        <authorList>
            <person name="Kawai M."/>
            <person name="Futagami T."/>
            <person name="Toyoda A."/>
            <person name="Takaki Y."/>
            <person name="Nishi S."/>
            <person name="Hori S."/>
            <person name="Arai W."/>
            <person name="Tsubouchi T."/>
            <person name="Morono Y."/>
            <person name="Uchiyama I."/>
            <person name="Ito T."/>
            <person name="Fujiyama A."/>
            <person name="Inagaki F."/>
            <person name="Takami H."/>
        </authorList>
    </citation>
    <scope>NUCLEOTIDE SEQUENCE</scope>
    <source>
        <strain evidence="1">Expedition CK06-06</strain>
    </source>
</reference>
<comment type="caution">
    <text evidence="1">The sequence shown here is derived from an EMBL/GenBank/DDBJ whole genome shotgun (WGS) entry which is preliminary data.</text>
</comment>
<protein>
    <submittedName>
        <fullName evidence="1">Uncharacterized protein</fullName>
    </submittedName>
</protein>
<sequence length="56" mass="6630">MQILEEKPRLRRDCRSCGQMFTPTGKHCKFCPKCKEKRLEAGKQKSRAKIKEMFGR</sequence>
<name>X1CY78_9ZZZZ</name>
<dbReference type="EMBL" id="BART01025443">
    <property type="protein sequence ID" value="GAH00965.1"/>
    <property type="molecule type" value="Genomic_DNA"/>
</dbReference>
<gene>
    <name evidence="1" type="ORF">S01H4_45669</name>
</gene>
<accession>X1CY78</accession>
<dbReference type="AlphaFoldDB" id="X1CY78"/>